<proteinExistence type="inferred from homology"/>
<dbReference type="InterPro" id="IPR012406">
    <property type="entry name" value="UreE"/>
</dbReference>
<sequence>RTRLESGEEAGLFLERSTVLRAGDRLLANDGRVIEVIAAFEAVMEVRSGDALLLARAAYHLGNRHVAVELQLGLVRFAHDHVLGEMVRGLGLEVTESKAPFAPESGAYGGHGGHAHPHHSADSEGRGPRIHDMMLRGSR</sequence>
<dbReference type="Pfam" id="PF02814">
    <property type="entry name" value="UreE_N"/>
    <property type="match status" value="1"/>
</dbReference>
<evidence type="ECO:0000313" key="9">
    <source>
        <dbReference type="Proteomes" id="UP000483432"/>
    </source>
</evidence>
<keyword evidence="3" id="KW-0533">Nickel</keyword>
<feature type="domain" description="UreE urease accessory N-terminal" evidence="6">
    <location>
        <begin position="1"/>
        <end position="34"/>
    </location>
</feature>
<keyword evidence="4" id="KW-0143">Chaperone</keyword>
<feature type="compositionally biased region" description="Basic and acidic residues" evidence="5">
    <location>
        <begin position="119"/>
        <end position="139"/>
    </location>
</feature>
<dbReference type="GO" id="GO:0016151">
    <property type="term" value="F:nickel cation binding"/>
    <property type="evidence" value="ECO:0007669"/>
    <property type="project" value="InterPro"/>
</dbReference>
<reference evidence="8 9" key="1">
    <citation type="submission" date="2019-09" db="EMBL/GenBank/DDBJ databases">
        <title>H2 Metabolism Revealed by Metagenomic Analysis in Subglacial Sediment of East Antarctica.</title>
        <authorList>
            <person name="Yang Z."/>
            <person name="Zhang Y."/>
            <person name="Lv Y."/>
            <person name="Yan W."/>
            <person name="Xiao X."/>
            <person name="Sun B."/>
            <person name="Ma H."/>
        </authorList>
    </citation>
    <scope>NUCLEOTIDE SEQUENCE [LARGE SCALE GENOMIC DNA]</scope>
    <source>
        <strain evidence="8">Bin2_2</strain>
    </source>
</reference>
<evidence type="ECO:0000256" key="5">
    <source>
        <dbReference type="SAM" id="MobiDB-lite"/>
    </source>
</evidence>
<feature type="region of interest" description="Disordered" evidence="5">
    <location>
        <begin position="101"/>
        <end position="139"/>
    </location>
</feature>
<dbReference type="GO" id="GO:0005737">
    <property type="term" value="C:cytoplasm"/>
    <property type="evidence" value="ECO:0007669"/>
    <property type="project" value="UniProtKB-SubCell"/>
</dbReference>
<comment type="caution">
    <text evidence="8">The sequence shown here is derived from an EMBL/GenBank/DDBJ whole genome shotgun (WGS) entry which is preliminary data.</text>
</comment>
<evidence type="ECO:0000259" key="7">
    <source>
        <dbReference type="Pfam" id="PF05194"/>
    </source>
</evidence>
<dbReference type="HAMAP" id="MF_00822">
    <property type="entry name" value="UreE"/>
    <property type="match status" value="1"/>
</dbReference>
<dbReference type="InterPro" id="IPR004029">
    <property type="entry name" value="UreE_N"/>
</dbReference>
<evidence type="ECO:0000256" key="3">
    <source>
        <dbReference type="ARBA" id="ARBA00022596"/>
    </source>
</evidence>
<comment type="subcellular location">
    <subcellularLocation>
        <location evidence="1">Cytoplasm</location>
    </subcellularLocation>
</comment>
<dbReference type="GO" id="GO:0006457">
    <property type="term" value="P:protein folding"/>
    <property type="evidence" value="ECO:0007669"/>
    <property type="project" value="InterPro"/>
</dbReference>
<dbReference type="Proteomes" id="UP000483432">
    <property type="component" value="Unassembled WGS sequence"/>
</dbReference>
<dbReference type="SUPFAM" id="SSF69287">
    <property type="entry name" value="Urease metallochaperone UreE, N-terminal domain"/>
    <property type="match status" value="1"/>
</dbReference>
<dbReference type="EMBL" id="JAAFGW010000064">
    <property type="protein sequence ID" value="NDP47901.1"/>
    <property type="molecule type" value="Genomic_DNA"/>
</dbReference>
<evidence type="ECO:0000256" key="2">
    <source>
        <dbReference type="ARBA" id="ARBA00022490"/>
    </source>
</evidence>
<dbReference type="InterPro" id="IPR036118">
    <property type="entry name" value="UreE_N_sf"/>
</dbReference>
<dbReference type="GO" id="GO:0065003">
    <property type="term" value="P:protein-containing complex assembly"/>
    <property type="evidence" value="ECO:0007669"/>
    <property type="project" value="InterPro"/>
</dbReference>
<accession>A0A7C9NSM7</accession>
<evidence type="ECO:0000256" key="4">
    <source>
        <dbReference type="ARBA" id="ARBA00023186"/>
    </source>
</evidence>
<dbReference type="SUPFAM" id="SSF69737">
    <property type="entry name" value="Urease metallochaperone UreE, C-terminal domain"/>
    <property type="match status" value="1"/>
</dbReference>
<dbReference type="GO" id="GO:0019627">
    <property type="term" value="P:urea metabolic process"/>
    <property type="evidence" value="ECO:0007669"/>
    <property type="project" value="InterPro"/>
</dbReference>
<protein>
    <submittedName>
        <fullName evidence="8">Urease accessory protein UreE</fullName>
    </submittedName>
</protein>
<dbReference type="NCBIfam" id="NF009751">
    <property type="entry name" value="PRK13261.1-1"/>
    <property type="match status" value="1"/>
</dbReference>
<evidence type="ECO:0000313" key="8">
    <source>
        <dbReference type="EMBL" id="NDP47901.1"/>
    </source>
</evidence>
<gene>
    <name evidence="8" type="primary">ureE</name>
    <name evidence="8" type="ORF">GZ085_05815</name>
</gene>
<dbReference type="PIRSF" id="PIRSF036402">
    <property type="entry name" value="Ureas_acces_UreE"/>
    <property type="match status" value="1"/>
</dbReference>
<keyword evidence="2" id="KW-0963">Cytoplasm</keyword>
<dbReference type="InterPro" id="IPR007864">
    <property type="entry name" value="UreE_C_dom"/>
</dbReference>
<dbReference type="Gene3D" id="2.60.260.20">
    <property type="entry name" value="Urease metallochaperone UreE, N-terminal domain"/>
    <property type="match status" value="1"/>
</dbReference>
<organism evidence="8 9">
    <name type="scientific">Sulfuriferula multivorans</name>
    <dbReference type="NCBI Taxonomy" id="1559896"/>
    <lineage>
        <taxon>Bacteria</taxon>
        <taxon>Pseudomonadati</taxon>
        <taxon>Pseudomonadota</taxon>
        <taxon>Betaproteobacteria</taxon>
        <taxon>Nitrosomonadales</taxon>
        <taxon>Sulfuricellaceae</taxon>
        <taxon>Sulfuriferula</taxon>
    </lineage>
</organism>
<dbReference type="Gene3D" id="3.30.70.790">
    <property type="entry name" value="UreE, C-terminal domain"/>
    <property type="match status" value="1"/>
</dbReference>
<evidence type="ECO:0000259" key="6">
    <source>
        <dbReference type="Pfam" id="PF02814"/>
    </source>
</evidence>
<feature type="domain" description="Urease accessory protein UreE C-terminal" evidence="7">
    <location>
        <begin position="41"/>
        <end position="120"/>
    </location>
</feature>
<evidence type="ECO:0000256" key="1">
    <source>
        <dbReference type="ARBA" id="ARBA00004496"/>
    </source>
</evidence>
<dbReference type="AlphaFoldDB" id="A0A7C9NSM7"/>
<feature type="non-terminal residue" evidence="8">
    <location>
        <position position="1"/>
    </location>
</feature>
<name>A0A7C9NSM7_9PROT</name>
<dbReference type="Pfam" id="PF05194">
    <property type="entry name" value="UreE_C"/>
    <property type="match status" value="1"/>
</dbReference>